<feature type="region of interest" description="Disordered" evidence="1">
    <location>
        <begin position="52"/>
        <end position="77"/>
    </location>
</feature>
<reference evidence="2" key="1">
    <citation type="journal article" date="2021" name="Genome Biol. Evol.">
        <title>The assembled and annotated genome of the fairy-ring fungus Marasmius oreades.</title>
        <authorList>
            <person name="Hiltunen M."/>
            <person name="Ament-Velasquez S.L."/>
            <person name="Johannesson H."/>
        </authorList>
    </citation>
    <scope>NUCLEOTIDE SEQUENCE</scope>
    <source>
        <strain evidence="2">03SP1</strain>
    </source>
</reference>
<dbReference type="GeneID" id="66075902"/>
<dbReference type="AlphaFoldDB" id="A0A9P7UWZ1"/>
<sequence>MHELSRLKREVARAGINLLDSVRMGTTPKARTEKKKTIWRLNLERRAPQKRLPFDDWNVSSPEKGPLLSTETPSLPF</sequence>
<name>A0A9P7UWZ1_9AGAR</name>
<dbReference type="Proteomes" id="UP001049176">
    <property type="component" value="Chromosome 3"/>
</dbReference>
<dbReference type="RefSeq" id="XP_043012623.1">
    <property type="nucleotide sequence ID" value="XM_043151527.1"/>
</dbReference>
<evidence type="ECO:0000313" key="2">
    <source>
        <dbReference type="EMBL" id="KAG7096153.1"/>
    </source>
</evidence>
<organism evidence="2 3">
    <name type="scientific">Marasmius oreades</name>
    <name type="common">fairy-ring Marasmius</name>
    <dbReference type="NCBI Taxonomy" id="181124"/>
    <lineage>
        <taxon>Eukaryota</taxon>
        <taxon>Fungi</taxon>
        <taxon>Dikarya</taxon>
        <taxon>Basidiomycota</taxon>
        <taxon>Agaricomycotina</taxon>
        <taxon>Agaricomycetes</taxon>
        <taxon>Agaricomycetidae</taxon>
        <taxon>Agaricales</taxon>
        <taxon>Marasmiineae</taxon>
        <taxon>Marasmiaceae</taxon>
        <taxon>Marasmius</taxon>
    </lineage>
</organism>
<gene>
    <name evidence="2" type="ORF">E1B28_006826</name>
</gene>
<keyword evidence="3" id="KW-1185">Reference proteome</keyword>
<evidence type="ECO:0000313" key="3">
    <source>
        <dbReference type="Proteomes" id="UP001049176"/>
    </source>
</evidence>
<dbReference type="EMBL" id="CM032183">
    <property type="protein sequence ID" value="KAG7096153.1"/>
    <property type="molecule type" value="Genomic_DNA"/>
</dbReference>
<dbReference type="KEGG" id="more:E1B28_006826"/>
<evidence type="ECO:0000256" key="1">
    <source>
        <dbReference type="SAM" id="MobiDB-lite"/>
    </source>
</evidence>
<proteinExistence type="predicted"/>
<comment type="caution">
    <text evidence="2">The sequence shown here is derived from an EMBL/GenBank/DDBJ whole genome shotgun (WGS) entry which is preliminary data.</text>
</comment>
<protein>
    <submittedName>
        <fullName evidence="2">Uncharacterized protein</fullName>
    </submittedName>
</protein>
<accession>A0A9P7UWZ1</accession>